<evidence type="ECO:0000259" key="2">
    <source>
        <dbReference type="Pfam" id="PF13360"/>
    </source>
</evidence>
<evidence type="ECO:0000313" key="3">
    <source>
        <dbReference type="EMBL" id="QEL19728.1"/>
    </source>
</evidence>
<protein>
    <submittedName>
        <fullName evidence="3">Alcohol dehydrogenase</fullName>
    </submittedName>
</protein>
<organism evidence="3 4">
    <name type="scientific">Limnoglobus roseus</name>
    <dbReference type="NCBI Taxonomy" id="2598579"/>
    <lineage>
        <taxon>Bacteria</taxon>
        <taxon>Pseudomonadati</taxon>
        <taxon>Planctomycetota</taxon>
        <taxon>Planctomycetia</taxon>
        <taxon>Gemmatales</taxon>
        <taxon>Gemmataceae</taxon>
        <taxon>Limnoglobus</taxon>
    </lineage>
</organism>
<feature type="domain" description="Pyrrolo-quinoline quinone repeat" evidence="2">
    <location>
        <begin position="162"/>
        <end position="332"/>
    </location>
</feature>
<dbReference type="SUPFAM" id="SSF50998">
    <property type="entry name" value="Quinoprotein alcohol dehydrogenase-like"/>
    <property type="match status" value="1"/>
</dbReference>
<keyword evidence="1" id="KW-0732">Signal</keyword>
<dbReference type="Pfam" id="PF13360">
    <property type="entry name" value="PQQ_2"/>
    <property type="match status" value="2"/>
</dbReference>
<feature type="domain" description="Pyrrolo-quinoline quinone repeat" evidence="2">
    <location>
        <begin position="48"/>
        <end position="144"/>
    </location>
</feature>
<dbReference type="OrthoDB" id="9815737at2"/>
<dbReference type="PANTHER" id="PTHR34512">
    <property type="entry name" value="CELL SURFACE PROTEIN"/>
    <property type="match status" value="1"/>
</dbReference>
<dbReference type="EMBL" id="CP042425">
    <property type="protein sequence ID" value="QEL19728.1"/>
    <property type="molecule type" value="Genomic_DNA"/>
</dbReference>
<dbReference type="KEGG" id="lrs:PX52LOC_06807"/>
<feature type="chain" id="PRO_5023025454" evidence="1">
    <location>
        <begin position="18"/>
        <end position="404"/>
    </location>
</feature>
<gene>
    <name evidence="3" type="ORF">PX52LOC_06807</name>
</gene>
<dbReference type="Proteomes" id="UP000324974">
    <property type="component" value="Chromosome"/>
</dbReference>
<dbReference type="InterPro" id="IPR015943">
    <property type="entry name" value="WD40/YVTN_repeat-like_dom_sf"/>
</dbReference>
<feature type="signal peptide" evidence="1">
    <location>
        <begin position="1"/>
        <end position="17"/>
    </location>
</feature>
<dbReference type="Gene3D" id="2.130.10.10">
    <property type="entry name" value="YVTN repeat-like/Quinoprotein amine dehydrogenase"/>
    <property type="match status" value="1"/>
</dbReference>
<dbReference type="RefSeq" id="WP_149114090.1">
    <property type="nucleotide sequence ID" value="NZ_CP042425.1"/>
</dbReference>
<proteinExistence type="predicted"/>
<evidence type="ECO:0000313" key="4">
    <source>
        <dbReference type="Proteomes" id="UP000324974"/>
    </source>
</evidence>
<sequence length="404" mass="43391">MSRTFFALLLLSGPLAAADWPQILGPTRDGHSAETKLNWNWSAKPPAVAWTKDVGHGWAGVVVATGTAFLFHRVANEEVLLALDAVTGQERWKFAYPAKYQDDFGFDDGPRATPTVVDGVAYLLGANGDLHAVEIAKGEKKWHRNVLKDYAAGKGYFGVACSPLVADGKVIVNVGGKGASLVAFDAATGKELWKVANDEASYSSPQLAEFGGKKVVVAFTRRGLLGVDLAGGKQLFEMKWRSRLDASVNAAVPLILDSHIFLTASYGTGAVLLKCDGTSVEEVWSNDTSLSSQYSTPVRVGEYLYGTDGRADFNSGRLRCVAWKTGEVAWTQDRFGCASVLAVDGKLLAVTEGGELVAFEANREKFVELGRKAILDGKVRAVPALADGRLFVRDETKLVCVSLK</sequence>
<evidence type="ECO:0000256" key="1">
    <source>
        <dbReference type="SAM" id="SignalP"/>
    </source>
</evidence>
<accession>A0A5C1AS63</accession>
<dbReference type="SMART" id="SM00564">
    <property type="entry name" value="PQQ"/>
    <property type="match status" value="4"/>
</dbReference>
<name>A0A5C1AS63_9BACT</name>
<dbReference type="InterPro" id="IPR018391">
    <property type="entry name" value="PQQ_b-propeller_rpt"/>
</dbReference>
<keyword evidence="4" id="KW-1185">Reference proteome</keyword>
<dbReference type="AlphaFoldDB" id="A0A5C1AS63"/>
<dbReference type="InterPro" id="IPR002372">
    <property type="entry name" value="PQQ_rpt_dom"/>
</dbReference>
<reference evidence="4" key="1">
    <citation type="submission" date="2019-08" db="EMBL/GenBank/DDBJ databases">
        <title>Limnoglobus roseus gen. nov., sp. nov., a novel freshwater planctomycete with a giant genome from the family Gemmataceae.</title>
        <authorList>
            <person name="Kulichevskaya I.S."/>
            <person name="Naumoff D.G."/>
            <person name="Miroshnikov K."/>
            <person name="Ivanova A."/>
            <person name="Philippov D.A."/>
            <person name="Hakobyan A."/>
            <person name="Rijpstra I.C."/>
            <person name="Sinninghe Damste J.S."/>
            <person name="Liesack W."/>
            <person name="Dedysh S.N."/>
        </authorList>
    </citation>
    <scope>NUCLEOTIDE SEQUENCE [LARGE SCALE GENOMIC DNA]</scope>
    <source>
        <strain evidence="4">PX52</strain>
    </source>
</reference>
<dbReference type="PANTHER" id="PTHR34512:SF30">
    <property type="entry name" value="OUTER MEMBRANE PROTEIN ASSEMBLY FACTOR BAMB"/>
    <property type="match status" value="1"/>
</dbReference>
<dbReference type="InterPro" id="IPR011047">
    <property type="entry name" value="Quinoprotein_ADH-like_sf"/>
</dbReference>